<dbReference type="RefSeq" id="WP_008679532.1">
    <property type="nucleotide sequence ID" value="NZ_CABKOG010000003.1"/>
</dbReference>
<dbReference type="AlphaFoldDB" id="A0A9X3XLS8"/>
<evidence type="ECO:0000313" key="2">
    <source>
        <dbReference type="Proteomes" id="UP001141183"/>
    </source>
</evidence>
<keyword evidence="2" id="KW-1185">Reference proteome</keyword>
<name>A0A9X3XLS8_9CLOT</name>
<dbReference type="EMBL" id="JAMRYU010000022">
    <property type="protein sequence ID" value="MDC4241945.1"/>
    <property type="molecule type" value="Genomic_DNA"/>
</dbReference>
<proteinExistence type="predicted"/>
<reference evidence="1" key="1">
    <citation type="submission" date="2022-05" db="EMBL/GenBank/DDBJ databases">
        <title>Draft genome sequence of Clostridium tertium strain CP3 isolated from Peru.</title>
        <authorList>
            <person name="Hurtado R."/>
            <person name="Lima L."/>
            <person name="Sousa T."/>
            <person name="Jaiswal A.K."/>
            <person name="Tiwari S."/>
            <person name="Maturrano L."/>
            <person name="Brenig B."/>
            <person name="Azevedo V."/>
        </authorList>
    </citation>
    <scope>NUCLEOTIDE SEQUENCE</scope>
    <source>
        <strain evidence="1">CP3</strain>
    </source>
</reference>
<evidence type="ECO:0000313" key="1">
    <source>
        <dbReference type="EMBL" id="MDC4241945.1"/>
    </source>
</evidence>
<organism evidence="1 2">
    <name type="scientific">Clostridium tertium</name>
    <dbReference type="NCBI Taxonomy" id="1559"/>
    <lineage>
        <taxon>Bacteria</taxon>
        <taxon>Bacillati</taxon>
        <taxon>Bacillota</taxon>
        <taxon>Clostridia</taxon>
        <taxon>Eubacteriales</taxon>
        <taxon>Clostridiaceae</taxon>
        <taxon>Clostridium</taxon>
    </lineage>
</organism>
<dbReference type="Proteomes" id="UP001141183">
    <property type="component" value="Unassembled WGS sequence"/>
</dbReference>
<comment type="caution">
    <text evidence="1">The sequence shown here is derived from an EMBL/GenBank/DDBJ whole genome shotgun (WGS) entry which is preliminary data.</text>
</comment>
<gene>
    <name evidence="1" type="ORF">NE398_17565</name>
</gene>
<protein>
    <submittedName>
        <fullName evidence="1">Uncharacterized protein</fullName>
    </submittedName>
</protein>
<accession>A0A9X3XLS8</accession>
<sequence>MSKIKITNINMVNGLNTLAVLAGTKLPIKISYAVKKNIEIIARELKTYDDEKAILIDRFGQKDEEGNLKTEGNKCFIDDVEGFNKEITELNNIENEVDFYDISLDSLLNSNIELTTAELTSIEFLLK</sequence>